<feature type="transmembrane region" description="Helical" evidence="1">
    <location>
        <begin position="73"/>
        <end position="92"/>
    </location>
</feature>
<evidence type="ECO:0000313" key="3">
    <source>
        <dbReference type="Proteomes" id="UP001595704"/>
    </source>
</evidence>
<feature type="transmembrane region" description="Helical" evidence="1">
    <location>
        <begin position="137"/>
        <end position="159"/>
    </location>
</feature>
<feature type="transmembrane region" description="Helical" evidence="1">
    <location>
        <begin position="12"/>
        <end position="32"/>
    </location>
</feature>
<evidence type="ECO:0000256" key="1">
    <source>
        <dbReference type="SAM" id="Phobius"/>
    </source>
</evidence>
<dbReference type="InterPro" id="IPR018750">
    <property type="entry name" value="DUF2306_membrane"/>
</dbReference>
<keyword evidence="1" id="KW-1133">Transmembrane helix</keyword>
<keyword evidence="3" id="KW-1185">Reference proteome</keyword>
<dbReference type="RefSeq" id="WP_191317703.1">
    <property type="nucleotide sequence ID" value="NZ_BNCG01000001.1"/>
</dbReference>
<organism evidence="2 3">
    <name type="scientific">Camelimonas fluminis</name>
    <dbReference type="NCBI Taxonomy" id="1576911"/>
    <lineage>
        <taxon>Bacteria</taxon>
        <taxon>Pseudomonadati</taxon>
        <taxon>Pseudomonadota</taxon>
        <taxon>Alphaproteobacteria</taxon>
        <taxon>Hyphomicrobiales</taxon>
        <taxon>Chelatococcaceae</taxon>
        <taxon>Camelimonas</taxon>
    </lineage>
</organism>
<name>A0ABV7UD87_9HYPH</name>
<accession>A0ABV7UD87</accession>
<evidence type="ECO:0000313" key="2">
    <source>
        <dbReference type="EMBL" id="MFC3636182.1"/>
    </source>
</evidence>
<protein>
    <submittedName>
        <fullName evidence="2">DUF2306 domain-containing protein</fullName>
    </submittedName>
</protein>
<sequence>MHLSPLLNASFAIQIHVAAAIAALLLGGAILLRRKGDAPHRIAGRVWGGLMIVVAGSSFFIHEVRMWGPWSPIHLLSLLTLASLAWGVRMARIRRHSAHRRIMLGLYMGALVITGFFTLLPGRIMHDVLFSGAPKPVAATLAGLILAALATGLAMAFWAGRGAPRSAVRED</sequence>
<keyword evidence="1" id="KW-0472">Membrane</keyword>
<feature type="transmembrane region" description="Helical" evidence="1">
    <location>
        <begin position="104"/>
        <end position="125"/>
    </location>
</feature>
<gene>
    <name evidence="2" type="ORF">ACFONL_02120</name>
</gene>
<dbReference type="Proteomes" id="UP001595704">
    <property type="component" value="Unassembled WGS sequence"/>
</dbReference>
<keyword evidence="1" id="KW-0812">Transmembrane</keyword>
<feature type="transmembrane region" description="Helical" evidence="1">
    <location>
        <begin position="44"/>
        <end position="61"/>
    </location>
</feature>
<reference evidence="3" key="1">
    <citation type="journal article" date="2019" name="Int. J. Syst. Evol. Microbiol.">
        <title>The Global Catalogue of Microorganisms (GCM) 10K type strain sequencing project: providing services to taxonomists for standard genome sequencing and annotation.</title>
        <authorList>
            <consortium name="The Broad Institute Genomics Platform"/>
            <consortium name="The Broad Institute Genome Sequencing Center for Infectious Disease"/>
            <person name="Wu L."/>
            <person name="Ma J."/>
        </authorList>
    </citation>
    <scope>NUCLEOTIDE SEQUENCE [LARGE SCALE GENOMIC DNA]</scope>
    <source>
        <strain evidence="3">KCTC 42282</strain>
    </source>
</reference>
<dbReference type="Pfam" id="PF10067">
    <property type="entry name" value="DUF2306"/>
    <property type="match status" value="1"/>
</dbReference>
<comment type="caution">
    <text evidence="2">The sequence shown here is derived from an EMBL/GenBank/DDBJ whole genome shotgun (WGS) entry which is preliminary data.</text>
</comment>
<dbReference type="EMBL" id="JBHRYC010000023">
    <property type="protein sequence ID" value="MFC3636182.1"/>
    <property type="molecule type" value="Genomic_DNA"/>
</dbReference>
<proteinExistence type="predicted"/>